<dbReference type="EMBL" id="QNTQ01000012">
    <property type="protein sequence ID" value="RBI84166.1"/>
    <property type="molecule type" value="Genomic_DNA"/>
</dbReference>
<protein>
    <recommendedName>
        <fullName evidence="4">Homeodomain-like domain-containing protein</fullName>
    </recommendedName>
</protein>
<name>A0A365U6I8_9RHOB</name>
<dbReference type="Pfam" id="PF13565">
    <property type="entry name" value="HTH_32"/>
    <property type="match status" value="1"/>
</dbReference>
<gene>
    <name evidence="2" type="ORF">DRV85_13260</name>
</gene>
<evidence type="ECO:0000256" key="1">
    <source>
        <dbReference type="SAM" id="MobiDB-lite"/>
    </source>
</evidence>
<dbReference type="SUPFAM" id="SSF46689">
    <property type="entry name" value="Homeodomain-like"/>
    <property type="match status" value="1"/>
</dbReference>
<dbReference type="OrthoDB" id="2375382at2"/>
<dbReference type="InterPro" id="IPR009057">
    <property type="entry name" value="Homeodomain-like_sf"/>
</dbReference>
<evidence type="ECO:0000313" key="2">
    <source>
        <dbReference type="EMBL" id="RBI84166.1"/>
    </source>
</evidence>
<dbReference type="AlphaFoldDB" id="A0A365U6I8"/>
<reference evidence="2 3" key="1">
    <citation type="submission" date="2018-07" db="EMBL/GenBank/DDBJ databases">
        <title>Rhodosalinus sp. strain E84T genomic sequence and assembly.</title>
        <authorList>
            <person name="Liu Z.-W."/>
            <person name="Lu D.-C."/>
        </authorList>
    </citation>
    <scope>NUCLEOTIDE SEQUENCE [LARGE SCALE GENOMIC DNA]</scope>
    <source>
        <strain evidence="2 3">E84</strain>
    </source>
</reference>
<organism evidence="2 3">
    <name type="scientific">Rhodosalinus halophilus</name>
    <dbReference type="NCBI Taxonomy" id="2259333"/>
    <lineage>
        <taxon>Bacteria</taxon>
        <taxon>Pseudomonadati</taxon>
        <taxon>Pseudomonadota</taxon>
        <taxon>Alphaproteobacteria</taxon>
        <taxon>Rhodobacterales</taxon>
        <taxon>Paracoccaceae</taxon>
        <taxon>Rhodosalinus</taxon>
    </lineage>
</organism>
<evidence type="ECO:0008006" key="4">
    <source>
        <dbReference type="Google" id="ProtNLM"/>
    </source>
</evidence>
<keyword evidence="3" id="KW-1185">Reference proteome</keyword>
<feature type="region of interest" description="Disordered" evidence="1">
    <location>
        <begin position="109"/>
        <end position="132"/>
    </location>
</feature>
<proteinExistence type="predicted"/>
<accession>A0A365U6I8</accession>
<evidence type="ECO:0000313" key="3">
    <source>
        <dbReference type="Proteomes" id="UP000253370"/>
    </source>
</evidence>
<dbReference type="Proteomes" id="UP000253370">
    <property type="component" value="Unassembled WGS sequence"/>
</dbReference>
<comment type="caution">
    <text evidence="2">The sequence shown here is derived from an EMBL/GenBank/DDBJ whole genome shotgun (WGS) entry which is preliminary data.</text>
</comment>
<sequence length="132" mass="14515">MEAIIANGNRPQKHVRRARIILPGDGGLGNAAIMAATGKSKTCVWRGQERSMEEGVDALLRDKTRPSWIPSTPADKVTEIVRLTLEPPPHETMHWTPRAMAARLGVAPSTVRRSRKAHGAPSPKCRARMIRP</sequence>